<keyword evidence="1" id="KW-0812">Transmembrane</keyword>
<protein>
    <submittedName>
        <fullName evidence="2">Uncharacterized protein</fullName>
    </submittedName>
</protein>
<evidence type="ECO:0000313" key="3">
    <source>
        <dbReference type="Proteomes" id="UP000069205"/>
    </source>
</evidence>
<evidence type="ECO:0000313" key="2">
    <source>
        <dbReference type="EMBL" id="ALA59431.1"/>
    </source>
</evidence>
<keyword evidence="3" id="KW-1185">Reference proteome</keyword>
<keyword evidence="1" id="KW-0472">Membrane</keyword>
<dbReference type="AlphaFoldDB" id="A0A0K2GEQ8"/>
<dbReference type="Proteomes" id="UP000069205">
    <property type="component" value="Chromosome"/>
</dbReference>
<dbReference type="EMBL" id="CP011801">
    <property type="protein sequence ID" value="ALA59431.1"/>
    <property type="molecule type" value="Genomic_DNA"/>
</dbReference>
<feature type="transmembrane region" description="Helical" evidence="1">
    <location>
        <begin position="36"/>
        <end position="56"/>
    </location>
</feature>
<evidence type="ECO:0000256" key="1">
    <source>
        <dbReference type="SAM" id="Phobius"/>
    </source>
</evidence>
<organism evidence="2 3">
    <name type="scientific">Nitrospira moscoviensis</name>
    <dbReference type="NCBI Taxonomy" id="42253"/>
    <lineage>
        <taxon>Bacteria</taxon>
        <taxon>Pseudomonadati</taxon>
        <taxon>Nitrospirota</taxon>
        <taxon>Nitrospiria</taxon>
        <taxon>Nitrospirales</taxon>
        <taxon>Nitrospiraceae</taxon>
        <taxon>Nitrospira</taxon>
    </lineage>
</organism>
<gene>
    <name evidence="2" type="ORF">NITMOv2_3031</name>
</gene>
<accession>A0A0K2GEQ8</accession>
<dbReference type="STRING" id="42253.NITMOv2_3031"/>
<name>A0A0K2GEQ8_NITMO</name>
<keyword evidence="1" id="KW-1133">Transmembrane helix</keyword>
<dbReference type="PATRIC" id="fig|42253.5.peg.2992"/>
<dbReference type="KEGG" id="nmv:NITMOv2_3031"/>
<sequence>MTEYQCTGSHPQGLTKTKGDRHMSLTHFLSDTHAAGWFWILGVIAVLGGVPSRAAAFPGESAMEMIAKHGAPSLPGSVELPSKAVLRAGKSPSVLVVWFNTKYHPLGLPLELEGRVVASFRFDRDSVLRRIRQGETYAMWDDLRSDFENLFTALSTDQFQQFLVALNQGWTVTNLTHHQEPPYDLYEARSRDGKLRAEFSFRAPGVPSPSASDPYYGGKFPDGNFWIRVQRTKS</sequence>
<proteinExistence type="predicted"/>
<reference evidence="2 3" key="1">
    <citation type="journal article" date="2015" name="Proc. Natl. Acad. Sci. U.S.A.">
        <title>Expanded metabolic versatility of ubiquitous nitrite-oxidizing bacteria from the genus Nitrospira.</title>
        <authorList>
            <person name="Koch H."/>
            <person name="Lucker S."/>
            <person name="Albertsen M."/>
            <person name="Kitzinger K."/>
            <person name="Herbold C."/>
            <person name="Spieck E."/>
            <person name="Nielsen P.H."/>
            <person name="Wagner M."/>
            <person name="Daims H."/>
        </authorList>
    </citation>
    <scope>NUCLEOTIDE SEQUENCE [LARGE SCALE GENOMIC DNA]</scope>
    <source>
        <strain evidence="2 3">NSP M-1</strain>
    </source>
</reference>